<name>A0A7V4DES5_9BACT</name>
<protein>
    <submittedName>
        <fullName evidence="3">ComF family protein</fullName>
    </submittedName>
</protein>
<dbReference type="InterPro" id="IPR051910">
    <property type="entry name" value="ComF/GntX_DNA_util-trans"/>
</dbReference>
<evidence type="ECO:0000256" key="1">
    <source>
        <dbReference type="ARBA" id="ARBA00008007"/>
    </source>
</evidence>
<sequence>MDSFLHFFLPQHCAVCGTYVALPSRFPLCERCQSSVIYLRERVCFRCGRTVPHPGVLLCHVCRRFRYHFEFARAVSAYTFPVREALHAFKYGGVVSLAGFFGLLLVRYCEEFPFLLDVDSVLPVPLHPSREKARGFNQSLLLAQEVGRAFRLPVLARSVLRVKPTLPQVGLKAKERRQNVRGAFRVRRKEDISGKRILVIDDVLTSRATAESLSQTLKDAGCRSVMVLAVASGK</sequence>
<gene>
    <name evidence="3" type="ORF">ENV30_06465</name>
</gene>
<comment type="caution">
    <text evidence="3">The sequence shown here is derived from an EMBL/GenBank/DDBJ whole genome shotgun (WGS) entry which is preliminary data.</text>
</comment>
<dbReference type="Pfam" id="PF18912">
    <property type="entry name" value="DZR_2"/>
    <property type="match status" value="1"/>
</dbReference>
<dbReference type="AlphaFoldDB" id="A0A7V4DES5"/>
<dbReference type="InterPro" id="IPR044005">
    <property type="entry name" value="DZR_2"/>
</dbReference>
<dbReference type="PANTHER" id="PTHR47505:SF1">
    <property type="entry name" value="DNA UTILIZATION PROTEIN YHGH"/>
    <property type="match status" value="1"/>
</dbReference>
<accession>A0A7V4DES5</accession>
<comment type="similarity">
    <text evidence="1">Belongs to the ComF/GntX family.</text>
</comment>
<dbReference type="SUPFAM" id="SSF53271">
    <property type="entry name" value="PRTase-like"/>
    <property type="match status" value="1"/>
</dbReference>
<dbReference type="InterPro" id="IPR000836">
    <property type="entry name" value="PRTase_dom"/>
</dbReference>
<dbReference type="InterPro" id="IPR029057">
    <property type="entry name" value="PRTase-like"/>
</dbReference>
<feature type="domain" description="Double zinc ribbon" evidence="2">
    <location>
        <begin position="5"/>
        <end position="62"/>
    </location>
</feature>
<evidence type="ECO:0000259" key="2">
    <source>
        <dbReference type="Pfam" id="PF18912"/>
    </source>
</evidence>
<reference evidence="3" key="1">
    <citation type="journal article" date="2020" name="mSystems">
        <title>Genome- and Community-Level Interaction Insights into Carbon Utilization and Element Cycling Functions of Hydrothermarchaeota in Hydrothermal Sediment.</title>
        <authorList>
            <person name="Zhou Z."/>
            <person name="Liu Y."/>
            <person name="Xu W."/>
            <person name="Pan J."/>
            <person name="Luo Z.H."/>
            <person name="Li M."/>
        </authorList>
    </citation>
    <scope>NUCLEOTIDE SEQUENCE [LARGE SCALE GENOMIC DNA]</scope>
    <source>
        <strain evidence="3">SpSt-747</strain>
    </source>
</reference>
<dbReference type="CDD" id="cd06223">
    <property type="entry name" value="PRTases_typeI"/>
    <property type="match status" value="1"/>
</dbReference>
<dbReference type="PANTHER" id="PTHR47505">
    <property type="entry name" value="DNA UTILIZATION PROTEIN YHGH"/>
    <property type="match status" value="1"/>
</dbReference>
<organism evidence="3">
    <name type="scientific">Candidatus Caldatribacterium californiense</name>
    <dbReference type="NCBI Taxonomy" id="1454726"/>
    <lineage>
        <taxon>Bacteria</taxon>
        <taxon>Pseudomonadati</taxon>
        <taxon>Atribacterota</taxon>
        <taxon>Atribacteria</taxon>
        <taxon>Atribacterales</taxon>
        <taxon>Candidatus Caldatribacteriaceae</taxon>
        <taxon>Candidatus Caldatribacterium</taxon>
    </lineage>
</organism>
<evidence type="ECO:0000313" key="3">
    <source>
        <dbReference type="EMBL" id="HGI30930.1"/>
    </source>
</evidence>
<proteinExistence type="inferred from homology"/>
<dbReference type="EMBL" id="DTFV01000095">
    <property type="protein sequence ID" value="HGI30930.1"/>
    <property type="molecule type" value="Genomic_DNA"/>
</dbReference>
<dbReference type="Gene3D" id="3.40.50.2020">
    <property type="match status" value="1"/>
</dbReference>